<keyword evidence="5" id="KW-0833">Ubl conjugation pathway</keyword>
<feature type="compositionally biased region" description="Polar residues" evidence="8">
    <location>
        <begin position="918"/>
        <end position="944"/>
    </location>
</feature>
<evidence type="ECO:0000256" key="5">
    <source>
        <dbReference type="ARBA" id="ARBA00022786"/>
    </source>
</evidence>
<evidence type="ECO:0000259" key="10">
    <source>
        <dbReference type="PROSITE" id="PS50235"/>
    </source>
</evidence>
<evidence type="ECO:0000256" key="9">
    <source>
        <dbReference type="SAM" id="Phobius"/>
    </source>
</evidence>
<feature type="region of interest" description="Disordered" evidence="8">
    <location>
        <begin position="902"/>
        <end position="950"/>
    </location>
</feature>
<feature type="compositionally biased region" description="Low complexity" evidence="8">
    <location>
        <begin position="405"/>
        <end position="420"/>
    </location>
</feature>
<evidence type="ECO:0000256" key="4">
    <source>
        <dbReference type="ARBA" id="ARBA00022670"/>
    </source>
</evidence>
<dbReference type="EC" id="3.4.19.12" evidence="3"/>
<evidence type="ECO:0000256" key="8">
    <source>
        <dbReference type="SAM" id="MobiDB-lite"/>
    </source>
</evidence>
<dbReference type="GO" id="GO:0006508">
    <property type="term" value="P:proteolysis"/>
    <property type="evidence" value="ECO:0007669"/>
    <property type="project" value="UniProtKB-KW"/>
</dbReference>
<protein>
    <recommendedName>
        <fullName evidence="3">ubiquitinyl hydrolase 1</fullName>
        <ecNumber evidence="3">3.4.19.12</ecNumber>
    </recommendedName>
</protein>
<keyword evidence="12" id="KW-1185">Reference proteome</keyword>
<feature type="compositionally biased region" description="Polar residues" evidence="8">
    <location>
        <begin position="627"/>
        <end position="639"/>
    </location>
</feature>
<dbReference type="GO" id="GO:0016579">
    <property type="term" value="P:protein deubiquitination"/>
    <property type="evidence" value="ECO:0007669"/>
    <property type="project" value="InterPro"/>
</dbReference>
<dbReference type="GO" id="GO:0004843">
    <property type="term" value="F:cysteine-type deubiquitinase activity"/>
    <property type="evidence" value="ECO:0007669"/>
    <property type="project" value="UniProtKB-EC"/>
</dbReference>
<dbReference type="Gene3D" id="3.90.70.10">
    <property type="entry name" value="Cysteine proteinases"/>
    <property type="match status" value="1"/>
</dbReference>
<keyword evidence="7" id="KW-0788">Thiol protease</keyword>
<keyword evidence="6" id="KW-0378">Hydrolase</keyword>
<feature type="transmembrane region" description="Helical" evidence="9">
    <location>
        <begin position="20"/>
        <end position="39"/>
    </location>
</feature>
<evidence type="ECO:0000256" key="1">
    <source>
        <dbReference type="ARBA" id="ARBA00000707"/>
    </source>
</evidence>
<evidence type="ECO:0000313" key="11">
    <source>
        <dbReference type="EMBL" id="KJA29625.1"/>
    </source>
</evidence>
<evidence type="ECO:0000256" key="6">
    <source>
        <dbReference type="ARBA" id="ARBA00022801"/>
    </source>
</evidence>
<gene>
    <name evidence="11" type="ORF">HYPSUDRAFT_195993</name>
</gene>
<keyword evidence="9" id="KW-0812">Transmembrane</keyword>
<feature type="region of interest" description="Disordered" evidence="8">
    <location>
        <begin position="728"/>
        <end position="766"/>
    </location>
</feature>
<evidence type="ECO:0000256" key="7">
    <source>
        <dbReference type="ARBA" id="ARBA00022807"/>
    </source>
</evidence>
<dbReference type="PANTHER" id="PTHR24006">
    <property type="entry name" value="UBIQUITIN CARBOXYL-TERMINAL HYDROLASE"/>
    <property type="match status" value="1"/>
</dbReference>
<feature type="compositionally biased region" description="Basic and acidic residues" evidence="8">
    <location>
        <begin position="274"/>
        <end position="284"/>
    </location>
</feature>
<dbReference type="InterPro" id="IPR001394">
    <property type="entry name" value="Peptidase_C19_UCH"/>
</dbReference>
<feature type="region of interest" description="Disordered" evidence="8">
    <location>
        <begin position="76"/>
        <end position="104"/>
    </location>
</feature>
<feature type="region of interest" description="Disordered" evidence="8">
    <location>
        <begin position="274"/>
        <end position="293"/>
    </location>
</feature>
<dbReference type="Proteomes" id="UP000054270">
    <property type="component" value="Unassembled WGS sequence"/>
</dbReference>
<dbReference type="Pfam" id="PF00443">
    <property type="entry name" value="UCH"/>
    <property type="match status" value="1"/>
</dbReference>
<keyword evidence="4" id="KW-0645">Protease</keyword>
<proteinExistence type="inferred from homology"/>
<keyword evidence="9" id="KW-1133">Transmembrane helix</keyword>
<feature type="domain" description="USP" evidence="10">
    <location>
        <begin position="134"/>
        <end position="702"/>
    </location>
</feature>
<evidence type="ECO:0000313" key="12">
    <source>
        <dbReference type="Proteomes" id="UP000054270"/>
    </source>
</evidence>
<keyword evidence="9" id="KW-0472">Membrane</keyword>
<dbReference type="OrthoDB" id="2020758at2759"/>
<organism evidence="11 12">
    <name type="scientific">Hypholoma sublateritium (strain FD-334 SS-4)</name>
    <dbReference type="NCBI Taxonomy" id="945553"/>
    <lineage>
        <taxon>Eukaryota</taxon>
        <taxon>Fungi</taxon>
        <taxon>Dikarya</taxon>
        <taxon>Basidiomycota</taxon>
        <taxon>Agaricomycotina</taxon>
        <taxon>Agaricomycetes</taxon>
        <taxon>Agaricomycetidae</taxon>
        <taxon>Agaricales</taxon>
        <taxon>Agaricineae</taxon>
        <taxon>Strophariaceae</taxon>
        <taxon>Hypholoma</taxon>
    </lineage>
</organism>
<feature type="region of interest" description="Disordered" evidence="8">
    <location>
        <begin position="515"/>
        <end position="561"/>
    </location>
</feature>
<dbReference type="GO" id="GO:0005634">
    <property type="term" value="C:nucleus"/>
    <property type="evidence" value="ECO:0007669"/>
    <property type="project" value="TreeGrafter"/>
</dbReference>
<evidence type="ECO:0000256" key="3">
    <source>
        <dbReference type="ARBA" id="ARBA00012759"/>
    </source>
</evidence>
<sequence>MHLQEWVILVLRSPLFQQTAPFVILFLVPAVAFFATQFIRGLRLHSLLFSWFHTVRMGLESLGFSAPWLWFSSSSQNTASSSRKHRKSSGKSGGRASKSNSVRTRAEQVALNDLGKAHDSEIAGTELEDTGYYPGLVNISGTYCFMNSTLQAMASLSYLQPHIDAIHAKAEALDVPTPVIDALQALFSQLNTPKSSYSSLRPHEIISVLSAPQPPPPGFQGKYHPSTGSSLFTSREHQDAQELFQLVSECIKNEMSAVDREGLKDRGIAGVLELRKPNRSSHDDANEDDSLPRSLNNKSVFDGLTANRRSCVVCGYTEAVMHFGFDNWQLALPRLATSCRLEDCLEEYTRLEILKDCICRKCSVTATHKRLFQEIKTLEESLGPSSEVSSAAGSSVVSASSSLASSSLMPSTSPTKSKPSSSKKKRYKEVKKMEKSVRVALSEGRIEDEKLLEGVRLERVVSPASTKQAMIARPPPVLALHLNRSVHYGQYAAKNTIRVNFPEILDLTPYTTSGSLSTVPTSSISTPSPPPTPHGPSSSTSSDVSGHPRRSTTPTPETYAPGAQRTIYRLAAVVCHYGQHSFGHYICYRRKPKRLGGKWVPPTLVDPLRLEIDETEDTDAQAPTPAAGSSTKPNGSVAPQQPHYAGSSTLGETRYYWEDRTEAAAGTGRGWLRISDDAVSECGVESVLAEGGGAFMLYYERAVHPRPGVYLRGRGTGVAPGEAVRLNGRSRSRSRSVQRGGSAREADGEGAAETDTDRFSIGSEETLRPEMRVVDLHGSVGSLVSEVGVGIMKTPKKAKAKAERAKTQGGGPGAISMSMSAHLPASASSSVSSSTHFGPRVVRSVNARRRPTPDVPAQAGVESAPSVGNPAYTNGTAIHAEDGMLEDNVPSHMTASAPTILASAGPTKSLPNGDAKAHTSSPLGLGSKTTKIMHQPHHSSTAANVQVKAR</sequence>
<dbReference type="PROSITE" id="PS50235">
    <property type="entry name" value="USP_3"/>
    <property type="match status" value="1"/>
</dbReference>
<evidence type="ECO:0000256" key="2">
    <source>
        <dbReference type="ARBA" id="ARBA00009085"/>
    </source>
</evidence>
<comment type="similarity">
    <text evidence="2">Belongs to the peptidase C19 family.</text>
</comment>
<feature type="region of interest" description="Disordered" evidence="8">
    <location>
        <begin position="847"/>
        <end position="870"/>
    </location>
</feature>
<reference evidence="12" key="1">
    <citation type="submission" date="2014-04" db="EMBL/GenBank/DDBJ databases">
        <title>Evolutionary Origins and Diversification of the Mycorrhizal Mutualists.</title>
        <authorList>
            <consortium name="DOE Joint Genome Institute"/>
            <consortium name="Mycorrhizal Genomics Consortium"/>
            <person name="Kohler A."/>
            <person name="Kuo A."/>
            <person name="Nagy L.G."/>
            <person name="Floudas D."/>
            <person name="Copeland A."/>
            <person name="Barry K.W."/>
            <person name="Cichocki N."/>
            <person name="Veneault-Fourrey C."/>
            <person name="LaButti K."/>
            <person name="Lindquist E.A."/>
            <person name="Lipzen A."/>
            <person name="Lundell T."/>
            <person name="Morin E."/>
            <person name="Murat C."/>
            <person name="Riley R."/>
            <person name="Ohm R."/>
            <person name="Sun H."/>
            <person name="Tunlid A."/>
            <person name="Henrissat B."/>
            <person name="Grigoriev I.V."/>
            <person name="Hibbett D.S."/>
            <person name="Martin F."/>
        </authorList>
    </citation>
    <scope>NUCLEOTIDE SEQUENCE [LARGE SCALE GENOMIC DNA]</scope>
    <source>
        <strain evidence="12">FD-334 SS-4</strain>
    </source>
</reference>
<feature type="compositionally biased region" description="Low complexity" evidence="8">
    <location>
        <begin position="515"/>
        <end position="526"/>
    </location>
</feature>
<dbReference type="PROSITE" id="PS00973">
    <property type="entry name" value="USP_2"/>
    <property type="match status" value="1"/>
</dbReference>
<dbReference type="AlphaFoldDB" id="A0A0D2QDE9"/>
<dbReference type="GO" id="GO:0005829">
    <property type="term" value="C:cytosol"/>
    <property type="evidence" value="ECO:0007669"/>
    <property type="project" value="TreeGrafter"/>
</dbReference>
<feature type="region of interest" description="Disordered" evidence="8">
    <location>
        <begin position="405"/>
        <end position="429"/>
    </location>
</feature>
<dbReference type="SUPFAM" id="SSF54001">
    <property type="entry name" value="Cysteine proteinases"/>
    <property type="match status" value="1"/>
</dbReference>
<name>A0A0D2QDE9_HYPSF</name>
<accession>A0A0D2QDE9</accession>
<dbReference type="OMA" id="AVMHFSF"/>
<comment type="catalytic activity">
    <reaction evidence="1">
        <text>Thiol-dependent hydrolysis of ester, thioester, amide, peptide and isopeptide bonds formed by the C-terminal Gly of ubiquitin (a 76-residue protein attached to proteins as an intracellular targeting signal).</text>
        <dbReference type="EC" id="3.4.19.12"/>
    </reaction>
</comment>
<feature type="region of interest" description="Disordered" evidence="8">
    <location>
        <begin position="616"/>
        <end position="648"/>
    </location>
</feature>
<dbReference type="PANTHER" id="PTHR24006:SF888">
    <property type="entry name" value="UBIQUITIN CARBOXYL-TERMINAL HYDROLASE 30"/>
    <property type="match status" value="1"/>
</dbReference>
<dbReference type="STRING" id="945553.A0A0D2QDE9"/>
<dbReference type="InterPro" id="IPR038765">
    <property type="entry name" value="Papain-like_cys_pep_sf"/>
</dbReference>
<dbReference type="InterPro" id="IPR028889">
    <property type="entry name" value="USP"/>
</dbReference>
<dbReference type="InterPro" id="IPR050164">
    <property type="entry name" value="Peptidase_C19"/>
</dbReference>
<dbReference type="EMBL" id="KN817518">
    <property type="protein sequence ID" value="KJA29625.1"/>
    <property type="molecule type" value="Genomic_DNA"/>
</dbReference>
<dbReference type="InterPro" id="IPR018200">
    <property type="entry name" value="USP_CS"/>
</dbReference>